<feature type="chain" id="PRO_5004201485" evidence="3">
    <location>
        <begin position="19"/>
        <end position="340"/>
    </location>
</feature>
<evidence type="ECO:0000256" key="1">
    <source>
        <dbReference type="ARBA" id="ARBA00007527"/>
    </source>
</evidence>
<organism evidence="4 5">
    <name type="scientific">Tetrahymena thermophila (strain SB210)</name>
    <dbReference type="NCBI Taxonomy" id="312017"/>
    <lineage>
        <taxon>Eukaryota</taxon>
        <taxon>Sar</taxon>
        <taxon>Alveolata</taxon>
        <taxon>Ciliophora</taxon>
        <taxon>Intramacronucleata</taxon>
        <taxon>Oligohymenophorea</taxon>
        <taxon>Hymenostomatida</taxon>
        <taxon>Tetrahymenina</taxon>
        <taxon>Tetrahymenidae</taxon>
        <taxon>Tetrahymena</taxon>
    </lineage>
</organism>
<dbReference type="OMA" id="YLMYNDE"/>
<dbReference type="InterPro" id="IPR004947">
    <property type="entry name" value="DNase_II"/>
</dbReference>
<feature type="signal peptide" evidence="3">
    <location>
        <begin position="1"/>
        <end position="18"/>
    </location>
</feature>
<evidence type="ECO:0000256" key="2">
    <source>
        <dbReference type="ARBA" id="ARBA00022801"/>
    </source>
</evidence>
<dbReference type="OrthoDB" id="284919at2759"/>
<dbReference type="InParanoid" id="Q22N03"/>
<dbReference type="Pfam" id="PF03265">
    <property type="entry name" value="DNase_II"/>
    <property type="match status" value="1"/>
</dbReference>
<gene>
    <name evidence="4" type="ORF">TTHERM_00028710</name>
</gene>
<keyword evidence="3" id="KW-0732">Signal</keyword>
<dbReference type="STRING" id="312017.Q22N03"/>
<sequence length="340" mass="38411">MMYKTLIAIILALTTVSALNYPTCLDPRGKSVDWFIVLKHPVGSEYSYCDSNSCTQLKSQGFELNDIDNSPLMRTLAQTERIGKQSPYGSVFWNDQPPQSDASLSYAHAKGFMVFNQEKGYLMVHSTPRFPVIEEDIVNLEIPSSQTKFGQHYFCISTTTEDLNKIAEGYNIDYPKVYSSYIPTEFEGIDNIINMVNQKRNKDDQQLAVNFKSLKGTKFIKFSKSGKYLVPFYDTILAESIKAGVIVQSWGSPQEEPICESQYNVSSNMLITLDGITYKQTQDHSKYCISTDDSKPYVCLGDINRQTSQWKRGGGTVCLQNKQVHTAFKKIMAQQQPCSV</sequence>
<dbReference type="PANTHER" id="PTHR10858:SF23">
    <property type="entry name" value="DEOXYRIBONUCLEASE II"/>
    <property type="match status" value="1"/>
</dbReference>
<evidence type="ECO:0000256" key="3">
    <source>
        <dbReference type="SAM" id="SignalP"/>
    </source>
</evidence>
<keyword evidence="2" id="KW-0378">Hydrolase</keyword>
<evidence type="ECO:0000313" key="5">
    <source>
        <dbReference type="Proteomes" id="UP000009168"/>
    </source>
</evidence>
<dbReference type="GO" id="GO:0004531">
    <property type="term" value="F:deoxyribonuclease II activity"/>
    <property type="evidence" value="ECO:0007669"/>
    <property type="project" value="InterPro"/>
</dbReference>
<dbReference type="KEGG" id="tet:TTHERM_00028710"/>
<dbReference type="CDD" id="cd09121">
    <property type="entry name" value="PLDc_DNaseII_2"/>
    <property type="match status" value="1"/>
</dbReference>
<accession>Q22N03</accession>
<reference evidence="5" key="1">
    <citation type="journal article" date="2006" name="PLoS Biol.">
        <title>Macronuclear genome sequence of the ciliate Tetrahymena thermophila, a model eukaryote.</title>
        <authorList>
            <person name="Eisen J.A."/>
            <person name="Coyne R.S."/>
            <person name="Wu M."/>
            <person name="Wu D."/>
            <person name="Thiagarajan M."/>
            <person name="Wortman J.R."/>
            <person name="Badger J.H."/>
            <person name="Ren Q."/>
            <person name="Amedeo P."/>
            <person name="Jones K.M."/>
            <person name="Tallon L.J."/>
            <person name="Delcher A.L."/>
            <person name="Salzberg S.L."/>
            <person name="Silva J.C."/>
            <person name="Haas B.J."/>
            <person name="Majoros W.H."/>
            <person name="Farzad M."/>
            <person name="Carlton J.M."/>
            <person name="Smith R.K. Jr."/>
            <person name="Garg J."/>
            <person name="Pearlman R.E."/>
            <person name="Karrer K.M."/>
            <person name="Sun L."/>
            <person name="Manning G."/>
            <person name="Elde N.C."/>
            <person name="Turkewitz A.P."/>
            <person name="Asai D.J."/>
            <person name="Wilkes D.E."/>
            <person name="Wang Y."/>
            <person name="Cai H."/>
            <person name="Collins K."/>
            <person name="Stewart B.A."/>
            <person name="Lee S.R."/>
            <person name="Wilamowska K."/>
            <person name="Weinberg Z."/>
            <person name="Ruzzo W.L."/>
            <person name="Wloga D."/>
            <person name="Gaertig J."/>
            <person name="Frankel J."/>
            <person name="Tsao C.-C."/>
            <person name="Gorovsky M.A."/>
            <person name="Keeling P.J."/>
            <person name="Waller R.F."/>
            <person name="Patron N.J."/>
            <person name="Cherry J.M."/>
            <person name="Stover N.A."/>
            <person name="Krieger C.J."/>
            <person name="del Toro C."/>
            <person name="Ryder H.F."/>
            <person name="Williamson S.C."/>
            <person name="Barbeau R.A."/>
            <person name="Hamilton E.P."/>
            <person name="Orias E."/>
        </authorList>
    </citation>
    <scope>NUCLEOTIDE SEQUENCE [LARGE SCALE GENOMIC DNA]</scope>
    <source>
        <strain evidence="5">SB210</strain>
    </source>
</reference>
<dbReference type="RefSeq" id="XP_976867.1">
    <property type="nucleotide sequence ID" value="XM_971774.1"/>
</dbReference>
<dbReference type="HOGENOM" id="CLU_053867_0_0_1"/>
<dbReference type="EMBL" id="GG662720">
    <property type="protein sequence ID" value="EAR86610.1"/>
    <property type="molecule type" value="Genomic_DNA"/>
</dbReference>
<proteinExistence type="inferred from homology"/>
<evidence type="ECO:0000313" key="4">
    <source>
        <dbReference type="EMBL" id="EAR86610.1"/>
    </source>
</evidence>
<keyword evidence="5" id="KW-1185">Reference proteome</keyword>
<dbReference type="PANTHER" id="PTHR10858">
    <property type="entry name" value="DEOXYRIBONUCLEASE II"/>
    <property type="match status" value="1"/>
</dbReference>
<dbReference type="GeneID" id="7833551"/>
<dbReference type="Proteomes" id="UP000009168">
    <property type="component" value="Unassembled WGS sequence"/>
</dbReference>
<dbReference type="AlphaFoldDB" id="Q22N03"/>
<protein>
    <submittedName>
        <fullName evidence="4">Deoxyribonuclease II</fullName>
    </submittedName>
</protein>
<dbReference type="eggNOG" id="KOG3825">
    <property type="taxonomic scope" value="Eukaryota"/>
</dbReference>
<dbReference type="CDD" id="cd09120">
    <property type="entry name" value="PLDc_DNaseII_1"/>
    <property type="match status" value="1"/>
</dbReference>
<comment type="similarity">
    <text evidence="1">Belongs to the DNase II family.</text>
</comment>
<name>Q22N03_TETTS</name>